<dbReference type="InterPro" id="IPR008993">
    <property type="entry name" value="TIMP-like_OB-fold"/>
</dbReference>
<sequence length="250" mass="28354">MRGMQFINYIEMNGLILICSCIAALAAISDMPHETSSCFFSRPPFCVVGPFIRNYSVMEPGATRKSEEKPASTTASSGSLPETKKKENCHCDRKFHFDKLNEEFCSAGFIANLYVLSMEEVTYNYWNMSAIGGDGASVKELKYHVQFIRPFRKQIEGSLPSYILSTADDPCTLKLETHRSYFIGGFISNKGDYLRAISCGLVWNRGEAKKYLRSEGYKYSLKNRNESCVKPEHEIKLQVFPLRQKTPTIL</sequence>
<evidence type="ECO:0000313" key="3">
    <source>
        <dbReference type="EMBL" id="CAJ0599223.1"/>
    </source>
</evidence>
<dbReference type="AlphaFoldDB" id="A0AA36M5W6"/>
<reference evidence="3" key="1">
    <citation type="submission" date="2023-07" db="EMBL/GenBank/DDBJ databases">
        <authorList>
            <consortium name="CYATHOMIX"/>
        </authorList>
    </citation>
    <scope>NUCLEOTIDE SEQUENCE</scope>
    <source>
        <strain evidence="3">N/A</strain>
    </source>
</reference>
<comment type="caution">
    <text evidence="3">The sequence shown here is derived from an EMBL/GenBank/DDBJ whole genome shotgun (WGS) entry which is preliminary data.</text>
</comment>
<proteinExistence type="predicted"/>
<dbReference type="Proteomes" id="UP001176961">
    <property type="component" value="Unassembled WGS sequence"/>
</dbReference>
<feature type="signal peptide" evidence="2">
    <location>
        <begin position="1"/>
        <end position="26"/>
    </location>
</feature>
<feature type="chain" id="PRO_5041439186" evidence="2">
    <location>
        <begin position="27"/>
        <end position="250"/>
    </location>
</feature>
<evidence type="ECO:0000256" key="2">
    <source>
        <dbReference type="SAM" id="SignalP"/>
    </source>
</evidence>
<keyword evidence="2" id="KW-0732">Signal</keyword>
<name>A0AA36M5W6_CYLNA</name>
<organism evidence="3 4">
    <name type="scientific">Cylicocyclus nassatus</name>
    <name type="common">Nematode worm</name>
    <dbReference type="NCBI Taxonomy" id="53992"/>
    <lineage>
        <taxon>Eukaryota</taxon>
        <taxon>Metazoa</taxon>
        <taxon>Ecdysozoa</taxon>
        <taxon>Nematoda</taxon>
        <taxon>Chromadorea</taxon>
        <taxon>Rhabditida</taxon>
        <taxon>Rhabditina</taxon>
        <taxon>Rhabditomorpha</taxon>
        <taxon>Strongyloidea</taxon>
        <taxon>Strongylidae</taxon>
        <taxon>Cylicocyclus</taxon>
    </lineage>
</organism>
<protein>
    <submittedName>
        <fullName evidence="3">Uncharacterized protein</fullName>
    </submittedName>
</protein>
<feature type="compositionally biased region" description="Polar residues" evidence="1">
    <location>
        <begin position="71"/>
        <end position="80"/>
    </location>
</feature>
<evidence type="ECO:0000256" key="1">
    <source>
        <dbReference type="SAM" id="MobiDB-lite"/>
    </source>
</evidence>
<keyword evidence="4" id="KW-1185">Reference proteome</keyword>
<feature type="region of interest" description="Disordered" evidence="1">
    <location>
        <begin position="62"/>
        <end position="85"/>
    </location>
</feature>
<evidence type="ECO:0000313" key="4">
    <source>
        <dbReference type="Proteomes" id="UP001176961"/>
    </source>
</evidence>
<gene>
    <name evidence="3" type="ORF">CYNAS_LOCUS11206</name>
</gene>
<dbReference type="EMBL" id="CATQJL010000223">
    <property type="protein sequence ID" value="CAJ0599223.1"/>
    <property type="molecule type" value="Genomic_DNA"/>
</dbReference>
<dbReference type="Gene3D" id="2.40.50.120">
    <property type="match status" value="1"/>
</dbReference>
<accession>A0AA36M5W6</accession>